<evidence type="ECO:0000256" key="6">
    <source>
        <dbReference type="RuleBase" id="RU361206"/>
    </source>
</evidence>
<reference evidence="8 9" key="2">
    <citation type="submission" date="2024-03" db="EMBL/GenBank/DDBJ databases">
        <title>Complete genome sequence of the green alga Chloropicon roscoffensis RCC1871.</title>
        <authorList>
            <person name="Lemieux C."/>
            <person name="Pombert J.-F."/>
            <person name="Otis C."/>
            <person name="Turmel M."/>
        </authorList>
    </citation>
    <scope>NUCLEOTIDE SEQUENCE [LARGE SCALE GENOMIC DNA]</scope>
    <source>
        <strain evidence="8 9">RCC1871</strain>
    </source>
</reference>
<reference evidence="7" key="1">
    <citation type="submission" date="2021-01" db="EMBL/GenBank/DDBJ databases">
        <authorList>
            <person name="Corre E."/>
            <person name="Pelletier E."/>
            <person name="Niang G."/>
            <person name="Scheremetjew M."/>
            <person name="Finn R."/>
            <person name="Kale V."/>
            <person name="Holt S."/>
            <person name="Cochrane G."/>
            <person name="Meng A."/>
            <person name="Brown T."/>
            <person name="Cohen L."/>
        </authorList>
    </citation>
    <scope>NUCLEOTIDE SEQUENCE</scope>
    <source>
        <strain evidence="7">RCC1871</strain>
    </source>
</reference>
<keyword evidence="3 6" id="KW-0812">Transmembrane</keyword>
<accession>A0A7S3FN90</accession>
<dbReference type="Pfam" id="PF05832">
    <property type="entry name" value="DUF846"/>
    <property type="match status" value="1"/>
</dbReference>
<comment type="function">
    <text evidence="6">Golgi membrane protein involved in vesicular trafficking.</text>
</comment>
<dbReference type="GO" id="GO:0016192">
    <property type="term" value="P:vesicle-mediated transport"/>
    <property type="evidence" value="ECO:0007669"/>
    <property type="project" value="TreeGrafter"/>
</dbReference>
<dbReference type="EMBL" id="CP151505">
    <property type="protein sequence ID" value="WZN61902.1"/>
    <property type="molecule type" value="Genomic_DNA"/>
</dbReference>
<feature type="transmembrane region" description="Helical" evidence="6">
    <location>
        <begin position="125"/>
        <end position="144"/>
    </location>
</feature>
<dbReference type="PANTHER" id="PTHR13019:SF7">
    <property type="entry name" value="GOLGI APPARATUS MEMBRANE PROTEIN TVP23"/>
    <property type="match status" value="1"/>
</dbReference>
<keyword evidence="9" id="KW-1185">Reference proteome</keyword>
<dbReference type="GO" id="GO:0009306">
    <property type="term" value="P:protein secretion"/>
    <property type="evidence" value="ECO:0007669"/>
    <property type="project" value="TreeGrafter"/>
</dbReference>
<evidence type="ECO:0000313" key="7">
    <source>
        <dbReference type="EMBL" id="CAE0189594.1"/>
    </source>
</evidence>
<gene>
    <name evidence="7" type="ORF">CROS1456_LOCUS2683</name>
    <name evidence="8" type="ORF">HKI87_05g34370</name>
</gene>
<proteinExistence type="inferred from homology"/>
<protein>
    <recommendedName>
        <fullName evidence="6">Golgi apparatus membrane protein TVP23</fullName>
    </recommendedName>
</protein>
<evidence type="ECO:0000256" key="2">
    <source>
        <dbReference type="ARBA" id="ARBA00005467"/>
    </source>
</evidence>
<keyword evidence="4 6" id="KW-1133">Transmembrane helix</keyword>
<dbReference type="InterPro" id="IPR008564">
    <property type="entry name" value="TVP23-like"/>
</dbReference>
<evidence type="ECO:0000256" key="4">
    <source>
        <dbReference type="ARBA" id="ARBA00022989"/>
    </source>
</evidence>
<evidence type="ECO:0000256" key="5">
    <source>
        <dbReference type="ARBA" id="ARBA00023136"/>
    </source>
</evidence>
<name>A0A7S3FN90_9CHLO</name>
<evidence type="ECO:0000313" key="9">
    <source>
        <dbReference type="Proteomes" id="UP001472866"/>
    </source>
</evidence>
<keyword evidence="6" id="KW-0333">Golgi apparatus</keyword>
<dbReference type="AlphaFoldDB" id="A0A7S3FN90"/>
<organism evidence="7">
    <name type="scientific">Chloropicon roscoffensis</name>
    <dbReference type="NCBI Taxonomy" id="1461544"/>
    <lineage>
        <taxon>Eukaryota</taxon>
        <taxon>Viridiplantae</taxon>
        <taxon>Chlorophyta</taxon>
        <taxon>Chloropicophyceae</taxon>
        <taxon>Chloropicales</taxon>
        <taxon>Chloropicaceae</taxon>
        <taxon>Chloropicon</taxon>
    </lineage>
</organism>
<dbReference type="Proteomes" id="UP001472866">
    <property type="component" value="Chromosome 05"/>
</dbReference>
<dbReference type="GO" id="GO:0000139">
    <property type="term" value="C:Golgi membrane"/>
    <property type="evidence" value="ECO:0007669"/>
    <property type="project" value="UniProtKB-SubCell"/>
</dbReference>
<sequence length="171" mass="19672">MAWSKLNPCALVSHVLFKTGALLTYLFCEFFSDNFVVNFVVLSLFLACDFWTVKNVSGRFLVGLRWWHEVNEDGSSQWKFESLDEEGLKTVDSFEKRVFWTTTYATPPIWLVFGIITFVRFHFTYLIIVFLALTLSCSNLFGYVKASRDQSKQLSDMLGTAKAFSAVRNLI</sequence>
<dbReference type="PANTHER" id="PTHR13019">
    <property type="entry name" value="GOLGI APPARATUS MEMBRANE PROTEIN TVP23"/>
    <property type="match status" value="1"/>
</dbReference>
<comment type="subcellular location">
    <subcellularLocation>
        <location evidence="6">Golgi apparatus membrane</location>
        <topology evidence="6">Multi-pass membrane protein</topology>
    </subcellularLocation>
    <subcellularLocation>
        <location evidence="1">Membrane</location>
        <topology evidence="1">Multi-pass membrane protein</topology>
    </subcellularLocation>
</comment>
<comment type="similarity">
    <text evidence="2 6">Belongs to the TVP23 family.</text>
</comment>
<evidence type="ECO:0000256" key="3">
    <source>
        <dbReference type="ARBA" id="ARBA00022692"/>
    </source>
</evidence>
<evidence type="ECO:0000313" key="8">
    <source>
        <dbReference type="EMBL" id="WZN61902.1"/>
    </source>
</evidence>
<dbReference type="EMBL" id="HBHZ01003471">
    <property type="protein sequence ID" value="CAE0189594.1"/>
    <property type="molecule type" value="Transcribed_RNA"/>
</dbReference>
<keyword evidence="5 6" id="KW-0472">Membrane</keyword>
<feature type="transmembrane region" description="Helical" evidence="6">
    <location>
        <begin position="35"/>
        <end position="53"/>
    </location>
</feature>
<evidence type="ECO:0000256" key="1">
    <source>
        <dbReference type="ARBA" id="ARBA00004141"/>
    </source>
</evidence>